<feature type="compositionally biased region" description="Polar residues" evidence="12">
    <location>
        <begin position="505"/>
        <end position="530"/>
    </location>
</feature>
<evidence type="ECO:0000313" key="15">
    <source>
        <dbReference type="Proteomes" id="UP000694397"/>
    </source>
</evidence>
<feature type="compositionally biased region" description="Polar residues" evidence="12">
    <location>
        <begin position="401"/>
        <end position="411"/>
    </location>
</feature>
<dbReference type="Proteomes" id="UP000694397">
    <property type="component" value="Chromosome 3"/>
</dbReference>
<keyword evidence="15" id="KW-1185">Reference proteome</keyword>
<dbReference type="InterPro" id="IPR040175">
    <property type="entry name" value="TET1/2/3"/>
</dbReference>
<feature type="compositionally biased region" description="Low complexity" evidence="12">
    <location>
        <begin position="1387"/>
        <end position="1400"/>
    </location>
</feature>
<feature type="compositionally biased region" description="Basic and acidic residues" evidence="12">
    <location>
        <begin position="583"/>
        <end position="603"/>
    </location>
</feature>
<evidence type="ECO:0000256" key="9">
    <source>
        <dbReference type="ARBA" id="ARBA00047840"/>
    </source>
</evidence>
<feature type="compositionally biased region" description="Polar residues" evidence="12">
    <location>
        <begin position="233"/>
        <end position="242"/>
    </location>
</feature>
<gene>
    <name evidence="14" type="primary">LOC108931732</name>
</gene>
<feature type="region of interest" description="Disordered" evidence="12">
    <location>
        <begin position="749"/>
        <end position="795"/>
    </location>
</feature>
<feature type="compositionally biased region" description="Polar residues" evidence="12">
    <location>
        <begin position="419"/>
        <end position="433"/>
    </location>
</feature>
<feature type="compositionally biased region" description="Polar residues" evidence="12">
    <location>
        <begin position="1401"/>
        <end position="1411"/>
    </location>
</feature>
<comment type="function">
    <text evidence="11">Dioxygenase that catalyzes the conversion of the modified genomic base 5-methylcytosine (5mC) into 5-hydroxymethylcytosine (5hmC) and plays a key role in epigenetic chromatin reprogramming during embryonic development.</text>
</comment>
<comment type="cofactor">
    <cofactor evidence="11">
        <name>Zn(2+)</name>
        <dbReference type="ChEBI" id="CHEBI:29105"/>
    </cofactor>
    <text evidence="11">The zinc ions have a structural role.</text>
</comment>
<feature type="region of interest" description="Disordered" evidence="12">
    <location>
        <begin position="503"/>
        <end position="530"/>
    </location>
</feature>
<evidence type="ECO:0000313" key="14">
    <source>
        <dbReference type="Ensembl" id="ENSSFOP00015063421.1"/>
    </source>
</evidence>
<feature type="domain" description="Methylcytosine dioxygenase TET1-3 oxygenase" evidence="13">
    <location>
        <begin position="1144"/>
        <end position="1724"/>
    </location>
</feature>
<keyword evidence="8 11" id="KW-0408">Iron</keyword>
<evidence type="ECO:0000256" key="2">
    <source>
        <dbReference type="ARBA" id="ARBA00007502"/>
    </source>
</evidence>
<name>A0A8C9VQR0_SCLFO</name>
<feature type="compositionally biased region" description="Polar residues" evidence="12">
    <location>
        <begin position="569"/>
        <end position="582"/>
    </location>
</feature>
<dbReference type="GO" id="GO:0141166">
    <property type="term" value="P:chromosomal 5-methylcytosine DNA demethylation pathway"/>
    <property type="evidence" value="ECO:0007669"/>
    <property type="project" value="UniProtKB-UniRule"/>
</dbReference>
<feature type="region of interest" description="Disordered" evidence="12">
    <location>
        <begin position="401"/>
        <end position="433"/>
    </location>
</feature>
<comment type="catalytic activity">
    <reaction evidence="9 11">
        <text>a 5-formyl-2'-deoxycytidine in DNA + 2-oxoglutarate + O2 = a 5-carboxyl-2'-deoxycytidine in DNA + succinate + CO2 + H(+)</text>
        <dbReference type="Rhea" id="RHEA:53832"/>
        <dbReference type="Rhea" id="RHEA-COMP:13656"/>
        <dbReference type="Rhea" id="RHEA-COMP:13657"/>
        <dbReference type="ChEBI" id="CHEBI:15378"/>
        <dbReference type="ChEBI" id="CHEBI:15379"/>
        <dbReference type="ChEBI" id="CHEBI:16526"/>
        <dbReference type="ChEBI" id="CHEBI:16810"/>
        <dbReference type="ChEBI" id="CHEBI:30031"/>
        <dbReference type="ChEBI" id="CHEBI:137731"/>
        <dbReference type="ChEBI" id="CHEBI:137732"/>
        <dbReference type="EC" id="1.14.11.80"/>
    </reaction>
</comment>
<feature type="region of interest" description="Disordered" evidence="12">
    <location>
        <begin position="1386"/>
        <end position="1411"/>
    </location>
</feature>
<dbReference type="GO" id="GO:0040029">
    <property type="term" value="P:epigenetic regulation of gene expression"/>
    <property type="evidence" value="ECO:0007669"/>
    <property type="project" value="InterPro"/>
</dbReference>
<dbReference type="GO" id="GO:0030099">
    <property type="term" value="P:myeloid cell differentiation"/>
    <property type="evidence" value="ECO:0007669"/>
    <property type="project" value="TreeGrafter"/>
</dbReference>
<feature type="region of interest" description="Disordered" evidence="12">
    <location>
        <begin position="547"/>
        <end position="603"/>
    </location>
</feature>
<reference evidence="14 15" key="1">
    <citation type="submission" date="2019-04" db="EMBL/GenBank/DDBJ databases">
        <authorList>
            <consortium name="Wellcome Sanger Institute Data Sharing"/>
        </authorList>
    </citation>
    <scope>NUCLEOTIDE SEQUENCE [LARGE SCALE GENOMIC DNA]</scope>
</reference>
<evidence type="ECO:0000256" key="8">
    <source>
        <dbReference type="ARBA" id="ARBA00023004"/>
    </source>
</evidence>
<feature type="compositionally biased region" description="Basic and acidic residues" evidence="12">
    <location>
        <begin position="547"/>
        <end position="568"/>
    </location>
</feature>
<comment type="catalytic activity">
    <reaction evidence="11">
        <text>a 5-methyl-2'-deoxycytidine in DNA + 2-oxoglutarate + O2 = a 5-hydroxymethyl-2'-deoxycytidine in DNA + succinate + CO2</text>
        <dbReference type="Rhea" id="RHEA:52636"/>
        <dbReference type="Rhea" id="RHEA-COMP:11370"/>
        <dbReference type="Rhea" id="RHEA-COMP:13315"/>
        <dbReference type="ChEBI" id="CHEBI:15379"/>
        <dbReference type="ChEBI" id="CHEBI:16526"/>
        <dbReference type="ChEBI" id="CHEBI:16810"/>
        <dbReference type="ChEBI" id="CHEBI:30031"/>
        <dbReference type="ChEBI" id="CHEBI:85454"/>
        <dbReference type="ChEBI" id="CHEBI:136731"/>
        <dbReference type="EC" id="1.14.11.80"/>
    </reaction>
</comment>
<keyword evidence="5 11" id="KW-0862">Zinc</keyword>
<feature type="compositionally biased region" description="Polar residues" evidence="12">
    <location>
        <begin position="755"/>
        <end position="765"/>
    </location>
</feature>
<evidence type="ECO:0000259" key="13">
    <source>
        <dbReference type="SMART" id="SM01333"/>
    </source>
</evidence>
<sequence>METEKASHEAQDRLTSVSPKTFHRSEHQVAKLQNGNQLSGGFPKQVNGDATWNHFKCYTGEGQMKRCRETCSVSPGMQEMLDQSPYLTNGEANHAFPEPSLLEICRSKKLKVDANINGKEDDVMDKTEPVCVESELGCFSHFSKKAEFDCDVLVEQKQVKESCISTDNGIFSFLRNKPMTVPNGATLTSPCMKGPHGDLITKPLCQYYSDHVTHLPHDPTPQENATKHLSEESVPQQAMHSPSLTSGLPILPKISTSGQLEEVSLDLGNNGRYNITLAMDPQQSQKRDGPLQEVPEATATESLSEVKAGLVCGTDMSVSQSQNSTGRLLNQLHPSNIYLNSGHEIKESLPRCPSNIEETKSSSPSTDQSMLKVMEGKVLDAEQNPLGFNRGILLQKCQQQMEYGTPQQTESQRQHESHSLQGFASSDRLSYQSTPGELIEDVQNSSCDPGPQACYVENRAQQDRTDSDTSFKGEEASGIPKVLKAYHRKDLIDLNSFPLPKSWKTFGSQPQPGQQDESLGSVGNSGPMQSLRTQDFKQTIFCQQDKHMPNIYKPTHDEISPCMERDSKTQPNQINPLSSQCRQQHDSENQDHSQVKQEHLWGSTHKDREQILTSGFSDHHHSLEDQTGSTIQEVLSRDALGIRTSQSLSQRSIDGKLLDSMNLEVYYGQEKHPKISDYKSQDQKMQHQAGLTPSVASNVGFFNSPLQNTQTQHGMTMGYDTANGTEFHNSLKFDQTSEFNHQQKYYPSPKAKKQCLQSEPSQLLSNHKDIRQLPPTPTLMGEHPQLPQGASKLQDPGCMIPQTEYQKHAALRMHLLQKQQHPQNLDDFKHLLQAIKTENGPKLEALVPQHGQEVAHPRLGTLVKQEQSQVACDQLGQKSIIATMEHQLSQYQLPSSLLQDKSLAMKSVNKVKLETSGPVTILSMHANLECRQLGGVEQKKLPSDLINTKKLAPNLSSFLESPIKLLDTPIKNLLETPMKTQYEIPSCHCVEQISERDEGPYYTHLGAAPNVAGIRELMEKRFGQAGSSIRIEKVVYTGKEGKSTQGCPIAKWVIRRASVEEKLLVLVRERAGHTCSTAAMVVAILIWEGIPTSLADQLYTELSDTLTRHGALTNRRCALNEERTCACQGLDPERCGASFSFGCSWSMYYNGCKFARSKFPRKFKLLGDDPKEEEKIEQHLQNLATLLAPKYKQMAPDAYSNQIEHENRALSCRLGLKEGRPFSGVTACLDFCAHAHRDLHNMQGGSTVVCTLTREDNREIGKIPEDEQLHVLPLYKISQTDEFGKVEGQESKVKSGAIQVLSVFRRQVRMLSEPAKSCRQRKLEGKRGGANKSSNQDTPNSKGEKALQAKLKQENIALSTSLPGPQPAQGQMGAVGVGHQPQTLNVQLQQQQQQHQQQQQISNPTSSHSVQLSYPRIPNHSDPFLGSSQPNVFCKSPAGVGSYPSPLHVTNPHMNGSHPPSSYAGSFNTSNVYLGYRCNGSIPVDTYNPFYPPDPKHLSILQQQRPPFYSQQLAAPLQYGVNYPPRYGNHGAQMNNFRPCDMTVNTHPVGKSDTQFLESMPQPPLSHLGVEYGPLSKSSQFSGSSSSYLADGCKMLPPGQDSFRMQSIPEMSLHTVNRIVPMLPSLGSQCINFTPPRFGCANGVIQESPEKQETGGPSPTVEEELWSDNEHNFLDPEIGGVAVAPSHGSILIECAKRELHATTPLKKPDRNHPTRISLVFYQHKNLNEAKHGLAAWEAKMAEKAREKEEDAEKHGSDGTPSKSKKVKREASETPLHIEPLHKHFVQTPTQATMSCTTNTYVSTAPYAFTKTTGPYNRFI</sequence>
<reference evidence="14" key="3">
    <citation type="submission" date="2025-09" db="UniProtKB">
        <authorList>
            <consortium name="Ensembl"/>
        </authorList>
    </citation>
    <scope>IDENTIFICATION</scope>
</reference>
<comment type="cofactor">
    <cofactor evidence="11">
        <name>Fe(2+)</name>
        <dbReference type="ChEBI" id="CHEBI:29033"/>
    </cofactor>
    <text evidence="11">Binds 1 Fe(2+) ion per subunit.</text>
</comment>
<comment type="similarity">
    <text evidence="2 11">Belongs to the TET family.</text>
</comment>
<dbReference type="SMART" id="SM01333">
    <property type="entry name" value="Tet_JBP"/>
    <property type="match status" value="1"/>
</dbReference>
<dbReference type="InterPro" id="IPR046942">
    <property type="entry name" value="TET_oxygenase"/>
</dbReference>
<dbReference type="Ensembl" id="ENSSFOT00015045708.1">
    <property type="protein sequence ID" value="ENSSFOP00015063421.1"/>
    <property type="gene ID" value="ENSSFOG00015016592.2"/>
</dbReference>
<evidence type="ECO:0000256" key="5">
    <source>
        <dbReference type="ARBA" id="ARBA00022833"/>
    </source>
</evidence>
<keyword evidence="4 11" id="KW-0479">Metal-binding</keyword>
<keyword evidence="6 11" id="KW-0223">Dioxygenase</keyword>
<evidence type="ECO:0000256" key="7">
    <source>
        <dbReference type="ARBA" id="ARBA00023002"/>
    </source>
</evidence>
<keyword evidence="3" id="KW-0158">Chromosome</keyword>
<comment type="catalytic activity">
    <reaction evidence="10 11">
        <text>a 5-hydroxymethyl-2'-deoxycytidine in DNA + 2-oxoglutarate + O2 = a 5-formyl-2'-deoxycytidine in DNA + succinate + CO2 + H2O</text>
        <dbReference type="Rhea" id="RHEA:53828"/>
        <dbReference type="Rhea" id="RHEA-COMP:13315"/>
        <dbReference type="Rhea" id="RHEA-COMP:13656"/>
        <dbReference type="ChEBI" id="CHEBI:15377"/>
        <dbReference type="ChEBI" id="CHEBI:15379"/>
        <dbReference type="ChEBI" id="CHEBI:16526"/>
        <dbReference type="ChEBI" id="CHEBI:16810"/>
        <dbReference type="ChEBI" id="CHEBI:30031"/>
        <dbReference type="ChEBI" id="CHEBI:136731"/>
        <dbReference type="ChEBI" id="CHEBI:137731"/>
        <dbReference type="EC" id="1.14.11.80"/>
    </reaction>
</comment>
<evidence type="ECO:0000256" key="1">
    <source>
        <dbReference type="ARBA" id="ARBA00004286"/>
    </source>
</evidence>
<dbReference type="EC" id="1.14.11.80" evidence="11"/>
<dbReference type="GO" id="GO:0008270">
    <property type="term" value="F:zinc ion binding"/>
    <property type="evidence" value="ECO:0007669"/>
    <property type="project" value="UniProtKB-UniRule"/>
</dbReference>
<dbReference type="GeneTree" id="ENSGT00940000160003"/>
<evidence type="ECO:0000256" key="6">
    <source>
        <dbReference type="ARBA" id="ARBA00022964"/>
    </source>
</evidence>
<dbReference type="GO" id="GO:0005634">
    <property type="term" value="C:nucleus"/>
    <property type="evidence" value="ECO:0007669"/>
    <property type="project" value="UniProtKB-UniRule"/>
</dbReference>
<feature type="compositionally biased region" description="Basic and acidic residues" evidence="12">
    <location>
        <begin position="1740"/>
        <end position="1756"/>
    </location>
</feature>
<keyword evidence="7 11" id="KW-0560">Oxidoreductase</keyword>
<reference evidence="14" key="2">
    <citation type="submission" date="2025-08" db="UniProtKB">
        <authorList>
            <consortium name="Ensembl"/>
        </authorList>
    </citation>
    <scope>IDENTIFICATION</scope>
</reference>
<feature type="region of interest" description="Disordered" evidence="12">
    <location>
        <begin position="1740"/>
        <end position="1775"/>
    </location>
</feature>
<protein>
    <recommendedName>
        <fullName evidence="11">Methylcytosine dioxygenase TET</fullName>
        <ecNumber evidence="11">1.14.11.80</ecNumber>
    </recommendedName>
</protein>
<feature type="region of interest" description="Disordered" evidence="12">
    <location>
        <begin position="1314"/>
        <end position="1347"/>
    </location>
</feature>
<accession>A0A8C9VQR0</accession>
<evidence type="ECO:0000256" key="4">
    <source>
        <dbReference type="ARBA" id="ARBA00022723"/>
    </source>
</evidence>
<dbReference type="PANTHER" id="PTHR23358:SF3">
    <property type="entry name" value="METHYLCYTOSINE DIOXYGENASE TET2"/>
    <property type="match status" value="1"/>
</dbReference>
<dbReference type="GO" id="GO:0045944">
    <property type="term" value="P:positive regulation of transcription by RNA polymerase II"/>
    <property type="evidence" value="ECO:0007669"/>
    <property type="project" value="TreeGrafter"/>
</dbReference>
<dbReference type="GO" id="GO:0005694">
    <property type="term" value="C:chromosome"/>
    <property type="evidence" value="ECO:0007669"/>
    <property type="project" value="UniProtKB-SubCell"/>
</dbReference>
<evidence type="ECO:0000256" key="10">
    <source>
        <dbReference type="ARBA" id="ARBA00049431"/>
    </source>
</evidence>
<proteinExistence type="inferred from homology"/>
<feature type="compositionally biased region" description="Polar residues" evidence="12">
    <location>
        <begin position="1331"/>
        <end position="1341"/>
    </location>
</feature>
<evidence type="ECO:0000256" key="12">
    <source>
        <dbReference type="SAM" id="MobiDB-lite"/>
    </source>
</evidence>
<evidence type="ECO:0000256" key="3">
    <source>
        <dbReference type="ARBA" id="ARBA00022454"/>
    </source>
</evidence>
<dbReference type="InterPro" id="IPR024779">
    <property type="entry name" value="2OGFeDO_JBP1/TET_oxygenase_dom"/>
</dbReference>
<dbReference type="GO" id="GO:0070579">
    <property type="term" value="F:DNA 5-methylcytosine dioxygenase activity"/>
    <property type="evidence" value="ECO:0007669"/>
    <property type="project" value="UniProtKB-UniRule"/>
</dbReference>
<comment type="subcellular location">
    <subcellularLocation>
        <location evidence="1">Chromosome</location>
    </subcellularLocation>
</comment>
<dbReference type="Pfam" id="PF12851">
    <property type="entry name" value="Tet_JBP"/>
    <property type="match status" value="1"/>
</dbReference>
<organism evidence="14 15">
    <name type="scientific">Scleropages formosus</name>
    <name type="common">Asian bonytongue</name>
    <name type="synonym">Osteoglossum formosum</name>
    <dbReference type="NCBI Taxonomy" id="113540"/>
    <lineage>
        <taxon>Eukaryota</taxon>
        <taxon>Metazoa</taxon>
        <taxon>Chordata</taxon>
        <taxon>Craniata</taxon>
        <taxon>Vertebrata</taxon>
        <taxon>Euteleostomi</taxon>
        <taxon>Actinopterygii</taxon>
        <taxon>Neopterygii</taxon>
        <taxon>Teleostei</taxon>
        <taxon>Osteoglossocephala</taxon>
        <taxon>Osteoglossomorpha</taxon>
        <taxon>Osteoglossiformes</taxon>
        <taxon>Osteoglossidae</taxon>
        <taxon>Scleropages</taxon>
    </lineage>
</organism>
<dbReference type="PANTHER" id="PTHR23358">
    <property type="entry name" value="METHYLCYTOSINE DIOXYGENASE TET"/>
    <property type="match status" value="1"/>
</dbReference>
<feature type="region of interest" description="Disordered" evidence="12">
    <location>
        <begin position="217"/>
        <end position="242"/>
    </location>
</feature>
<evidence type="ECO:0000256" key="11">
    <source>
        <dbReference type="RuleBase" id="RU367064"/>
    </source>
</evidence>